<name>E4RRC0_LEAB4</name>
<gene>
    <name evidence="2" type="ordered locus">Lbys_2791</name>
</gene>
<evidence type="ECO:0000259" key="1">
    <source>
        <dbReference type="Pfam" id="PF01118"/>
    </source>
</evidence>
<reference key="1">
    <citation type="submission" date="2010-11" db="EMBL/GenBank/DDBJ databases">
        <title>The complete genome of Leadbetterella byssophila DSM 17132.</title>
        <authorList>
            <consortium name="US DOE Joint Genome Institute (JGI-PGF)"/>
            <person name="Lucas S."/>
            <person name="Copeland A."/>
            <person name="Lapidus A."/>
            <person name="Glavina del Rio T."/>
            <person name="Dalin E."/>
            <person name="Tice H."/>
            <person name="Bruce D."/>
            <person name="Goodwin L."/>
            <person name="Pitluck S."/>
            <person name="Kyrpides N."/>
            <person name="Mavromatis K."/>
            <person name="Ivanova N."/>
            <person name="Teshima H."/>
            <person name="Brettin T."/>
            <person name="Detter J.C."/>
            <person name="Han C."/>
            <person name="Tapia R."/>
            <person name="Land M."/>
            <person name="Hauser L."/>
            <person name="Markowitz V."/>
            <person name="Cheng J.-F."/>
            <person name="Hugenholtz P."/>
            <person name="Woyke T."/>
            <person name="Wu D."/>
            <person name="Tindall B."/>
            <person name="Pomrenke H.G."/>
            <person name="Brambilla E."/>
            <person name="Klenk H.-P."/>
            <person name="Eisen J.A."/>
        </authorList>
    </citation>
    <scope>NUCLEOTIDE SEQUENCE [LARGE SCALE GENOMIC DNA]</scope>
    <source>
        <strain>DSM 17132</strain>
    </source>
</reference>
<feature type="domain" description="Semialdehyde dehydrogenase NAD-binding" evidence="1">
    <location>
        <begin position="4"/>
        <end position="43"/>
    </location>
</feature>
<evidence type="ECO:0000313" key="3">
    <source>
        <dbReference type="Proteomes" id="UP000007435"/>
    </source>
</evidence>
<dbReference type="InterPro" id="IPR036291">
    <property type="entry name" value="NAD(P)-bd_dom_sf"/>
</dbReference>
<proteinExistence type="predicted"/>
<dbReference type="GO" id="GO:0016620">
    <property type="term" value="F:oxidoreductase activity, acting on the aldehyde or oxo group of donors, NAD or NADP as acceptor"/>
    <property type="evidence" value="ECO:0007669"/>
    <property type="project" value="InterPro"/>
</dbReference>
<dbReference type="Gene3D" id="3.40.50.720">
    <property type="entry name" value="NAD(P)-binding Rossmann-like Domain"/>
    <property type="match status" value="1"/>
</dbReference>
<dbReference type="PANTHER" id="PTHR14097:SF7">
    <property type="entry name" value="OXIDOREDUCTASE HTATIP2"/>
    <property type="match status" value="1"/>
</dbReference>
<dbReference type="GO" id="GO:0051287">
    <property type="term" value="F:NAD binding"/>
    <property type="evidence" value="ECO:0007669"/>
    <property type="project" value="InterPro"/>
</dbReference>
<evidence type="ECO:0000313" key="2">
    <source>
        <dbReference type="EMBL" id="ADQ18453.1"/>
    </source>
</evidence>
<dbReference type="Pfam" id="PF01118">
    <property type="entry name" value="Semialdhyde_dh"/>
    <property type="match status" value="1"/>
</dbReference>
<dbReference type="KEGG" id="lby:Lbys_2791"/>
<dbReference type="Proteomes" id="UP000007435">
    <property type="component" value="Chromosome"/>
</dbReference>
<dbReference type="OrthoDB" id="9798632at2"/>
<accession>E4RRC0</accession>
<keyword evidence="3" id="KW-1185">Reference proteome</keyword>
<organism evidence="2 3">
    <name type="scientific">Leadbetterella byssophila (strain DSM 17132 / JCM 16389 / KACC 11308 / NBRC 106382 / 4M15)</name>
    <dbReference type="NCBI Taxonomy" id="649349"/>
    <lineage>
        <taxon>Bacteria</taxon>
        <taxon>Pseudomonadati</taxon>
        <taxon>Bacteroidota</taxon>
        <taxon>Cytophagia</taxon>
        <taxon>Cytophagales</taxon>
        <taxon>Leadbetterellaceae</taxon>
        <taxon>Leadbetterella</taxon>
    </lineage>
</organism>
<dbReference type="InterPro" id="IPR000534">
    <property type="entry name" value="Semialdehyde_DH_NAD-bd"/>
</dbReference>
<dbReference type="AlphaFoldDB" id="E4RRC0"/>
<dbReference type="eggNOG" id="COG0702">
    <property type="taxonomic scope" value="Bacteria"/>
</dbReference>
<sequence length="208" mass="23673">MIKALVLGATGLVGSELLRLLLEDPYFDQVEVWSRRSIDIRHPKLMVKVLDFNQIPETDAQIIYSCLGTTKAKTPNVDEYRRLEVEIPIEIARKATRLQQFHYISSIGTSSKAKGSYLKNKWDAEEGLRKLTIESLHIYRPSLIFGQRNEKRTLEGISNILFKWLDPLLANSNYRRIAGSTIAAAMLKLSKSSKKGAFIHESKEIARI</sequence>
<dbReference type="SUPFAM" id="SSF51735">
    <property type="entry name" value="NAD(P)-binding Rossmann-fold domains"/>
    <property type="match status" value="1"/>
</dbReference>
<dbReference type="HOGENOM" id="CLU_071330_2_2_10"/>
<reference evidence="2 3" key="2">
    <citation type="journal article" date="2011" name="Stand. Genomic Sci.">
        <title>Complete genome sequence of Leadbetterella byssophila type strain (4M15).</title>
        <authorList>
            <person name="Abt B."/>
            <person name="Teshima H."/>
            <person name="Lucas S."/>
            <person name="Lapidus A."/>
            <person name="Del Rio T.G."/>
            <person name="Nolan M."/>
            <person name="Tice H."/>
            <person name="Cheng J.F."/>
            <person name="Pitluck S."/>
            <person name="Liolios K."/>
            <person name="Pagani I."/>
            <person name="Ivanova N."/>
            <person name="Mavromatis K."/>
            <person name="Pati A."/>
            <person name="Tapia R."/>
            <person name="Han C."/>
            <person name="Goodwin L."/>
            <person name="Chen A."/>
            <person name="Palaniappan K."/>
            <person name="Land M."/>
            <person name="Hauser L."/>
            <person name="Chang Y.J."/>
            <person name="Jeffries C.D."/>
            <person name="Rohde M."/>
            <person name="Goker M."/>
            <person name="Tindall B.J."/>
            <person name="Detter J.C."/>
            <person name="Woyke T."/>
            <person name="Bristow J."/>
            <person name="Eisen J.A."/>
            <person name="Markowitz V."/>
            <person name="Hugenholtz P."/>
            <person name="Klenk H.P."/>
            <person name="Kyrpides N.C."/>
        </authorList>
    </citation>
    <scope>NUCLEOTIDE SEQUENCE [LARGE SCALE GENOMIC DNA]</scope>
    <source>
        <strain evidence="3">DSM 17132 / JCM 16389 / KACC 11308 / NBRC 106382 / 4M15</strain>
    </source>
</reference>
<protein>
    <submittedName>
        <fullName evidence="2">Semialdehyde dehydrogenase NAD-binding protein</fullName>
    </submittedName>
</protein>
<dbReference type="PANTHER" id="PTHR14097">
    <property type="entry name" value="OXIDOREDUCTASE HTATIP2"/>
    <property type="match status" value="1"/>
</dbReference>
<dbReference type="RefSeq" id="WP_013409485.1">
    <property type="nucleotide sequence ID" value="NC_014655.1"/>
</dbReference>
<dbReference type="EMBL" id="CP002305">
    <property type="protein sequence ID" value="ADQ18453.1"/>
    <property type="molecule type" value="Genomic_DNA"/>
</dbReference>
<dbReference type="STRING" id="649349.Lbys_2791"/>